<dbReference type="Gene3D" id="1.10.1740.10">
    <property type="match status" value="1"/>
</dbReference>
<name>A0A2S0VMZ8_9ALTE</name>
<evidence type="ECO:0000259" key="5">
    <source>
        <dbReference type="Pfam" id="PF04542"/>
    </source>
</evidence>
<dbReference type="InterPro" id="IPR039425">
    <property type="entry name" value="RNA_pol_sigma-70-like"/>
</dbReference>
<evidence type="ECO:0000313" key="7">
    <source>
        <dbReference type="Proteomes" id="UP000244441"/>
    </source>
</evidence>
<dbReference type="InterPro" id="IPR036388">
    <property type="entry name" value="WH-like_DNA-bd_sf"/>
</dbReference>
<dbReference type="SUPFAM" id="SSF88946">
    <property type="entry name" value="Sigma2 domain of RNA polymerase sigma factors"/>
    <property type="match status" value="1"/>
</dbReference>
<evidence type="ECO:0000256" key="3">
    <source>
        <dbReference type="ARBA" id="ARBA00023082"/>
    </source>
</evidence>
<dbReference type="OrthoDB" id="9797134at2"/>
<evidence type="ECO:0000256" key="4">
    <source>
        <dbReference type="ARBA" id="ARBA00023163"/>
    </source>
</evidence>
<dbReference type="NCBIfam" id="TIGR02937">
    <property type="entry name" value="sigma70-ECF"/>
    <property type="match status" value="1"/>
</dbReference>
<dbReference type="PANTHER" id="PTHR43133">
    <property type="entry name" value="RNA POLYMERASE ECF-TYPE SIGMA FACTO"/>
    <property type="match status" value="1"/>
</dbReference>
<dbReference type="KEGG" id="cate:C2869_03750"/>
<dbReference type="PANTHER" id="PTHR43133:SF51">
    <property type="entry name" value="RNA POLYMERASE SIGMA FACTOR"/>
    <property type="match status" value="1"/>
</dbReference>
<dbReference type="InterPro" id="IPR007627">
    <property type="entry name" value="RNA_pol_sigma70_r2"/>
</dbReference>
<proteinExistence type="inferred from homology"/>
<accession>A0A2S0VMZ8</accession>
<keyword evidence="3" id="KW-0731">Sigma factor</keyword>
<evidence type="ECO:0000256" key="2">
    <source>
        <dbReference type="ARBA" id="ARBA00023015"/>
    </source>
</evidence>
<keyword evidence="4" id="KW-0804">Transcription</keyword>
<dbReference type="GO" id="GO:0006352">
    <property type="term" value="P:DNA-templated transcription initiation"/>
    <property type="evidence" value="ECO:0007669"/>
    <property type="project" value="InterPro"/>
</dbReference>
<keyword evidence="2" id="KW-0805">Transcription regulation</keyword>
<reference evidence="6 7" key="1">
    <citation type="submission" date="2018-01" db="EMBL/GenBank/DDBJ databases">
        <title>Genome sequence of a Cantenovulum-like bacteria.</title>
        <authorList>
            <person name="Tan W.R."/>
            <person name="Lau N.-S."/>
            <person name="Go F."/>
            <person name="Amirul A.-A.A."/>
        </authorList>
    </citation>
    <scope>NUCLEOTIDE SEQUENCE [LARGE SCALE GENOMIC DNA]</scope>
    <source>
        <strain evidence="6 7">CCB-QB4</strain>
    </source>
</reference>
<sequence length="177" mass="20702">MQAKQVFEILMRENSQMLLTYLRATAKAPHLVDEIFQETMVTAWHKLDEFDSSRPFAPWLRGIAKNHLLCHYRKSKREMLLCNDEVLDFLEQHIHALEQTPGDSWDDKIAPLKDCIEQLPDKYRQAVEVRYIQEQKPMLAKLQLAISAEALKKRLQRAKQVLFDCLSKKIAMAGEHD</sequence>
<organism evidence="6 7">
    <name type="scientific">Saccharobesus litoralis</name>
    <dbReference type="NCBI Taxonomy" id="2172099"/>
    <lineage>
        <taxon>Bacteria</taxon>
        <taxon>Pseudomonadati</taxon>
        <taxon>Pseudomonadota</taxon>
        <taxon>Gammaproteobacteria</taxon>
        <taxon>Alteromonadales</taxon>
        <taxon>Alteromonadaceae</taxon>
        <taxon>Saccharobesus</taxon>
    </lineage>
</organism>
<protein>
    <submittedName>
        <fullName evidence="6">RNA polymerase factor sigma-70</fullName>
    </submittedName>
</protein>
<dbReference type="InterPro" id="IPR013325">
    <property type="entry name" value="RNA_pol_sigma_r2"/>
</dbReference>
<dbReference type="InterPro" id="IPR013324">
    <property type="entry name" value="RNA_pol_sigma_r3/r4-like"/>
</dbReference>
<dbReference type="EMBL" id="CP026604">
    <property type="protein sequence ID" value="AWB65603.1"/>
    <property type="molecule type" value="Genomic_DNA"/>
</dbReference>
<dbReference type="Proteomes" id="UP000244441">
    <property type="component" value="Chromosome"/>
</dbReference>
<evidence type="ECO:0000313" key="6">
    <source>
        <dbReference type="EMBL" id="AWB65603.1"/>
    </source>
</evidence>
<feature type="domain" description="RNA polymerase sigma-70 region 2" evidence="5">
    <location>
        <begin position="10"/>
        <end position="77"/>
    </location>
</feature>
<dbReference type="InterPro" id="IPR014284">
    <property type="entry name" value="RNA_pol_sigma-70_dom"/>
</dbReference>
<dbReference type="Gene3D" id="1.10.10.10">
    <property type="entry name" value="Winged helix-like DNA-binding domain superfamily/Winged helix DNA-binding domain"/>
    <property type="match status" value="1"/>
</dbReference>
<keyword evidence="7" id="KW-1185">Reference proteome</keyword>
<dbReference type="Pfam" id="PF04542">
    <property type="entry name" value="Sigma70_r2"/>
    <property type="match status" value="1"/>
</dbReference>
<dbReference type="RefSeq" id="WP_108601678.1">
    <property type="nucleotide sequence ID" value="NZ_CP026604.1"/>
</dbReference>
<comment type="similarity">
    <text evidence="1">Belongs to the sigma-70 factor family. ECF subfamily.</text>
</comment>
<evidence type="ECO:0000256" key="1">
    <source>
        <dbReference type="ARBA" id="ARBA00010641"/>
    </source>
</evidence>
<dbReference type="GO" id="GO:0016987">
    <property type="term" value="F:sigma factor activity"/>
    <property type="evidence" value="ECO:0007669"/>
    <property type="project" value="UniProtKB-KW"/>
</dbReference>
<dbReference type="AlphaFoldDB" id="A0A2S0VMZ8"/>
<dbReference type="SUPFAM" id="SSF88659">
    <property type="entry name" value="Sigma3 and sigma4 domains of RNA polymerase sigma factors"/>
    <property type="match status" value="1"/>
</dbReference>
<gene>
    <name evidence="6" type="ORF">C2869_03750</name>
</gene>